<dbReference type="InterPro" id="IPR015796">
    <property type="entry name" value="Impact_YigZ-like"/>
</dbReference>
<dbReference type="InterPro" id="IPR036956">
    <property type="entry name" value="Impact_N_sf"/>
</dbReference>
<comment type="similarity">
    <text evidence="1">Belongs to the IMPACT family.</text>
</comment>
<protein>
    <submittedName>
        <fullName evidence="3">YigZ family protein</fullName>
    </submittedName>
</protein>
<evidence type="ECO:0000256" key="1">
    <source>
        <dbReference type="ARBA" id="ARBA00007665"/>
    </source>
</evidence>
<dbReference type="AlphaFoldDB" id="A0A9D1N942"/>
<proteinExistence type="inferred from homology"/>
<evidence type="ECO:0000313" key="3">
    <source>
        <dbReference type="EMBL" id="HIU98694.1"/>
    </source>
</evidence>
<dbReference type="PANTHER" id="PTHR16301:SF20">
    <property type="entry name" value="IMPACT FAMILY MEMBER YIGZ"/>
    <property type="match status" value="1"/>
</dbReference>
<dbReference type="Gene3D" id="3.30.230.30">
    <property type="entry name" value="Impact, N-terminal domain"/>
    <property type="match status" value="1"/>
</dbReference>
<dbReference type="SUPFAM" id="SSF54211">
    <property type="entry name" value="Ribosomal protein S5 domain 2-like"/>
    <property type="match status" value="1"/>
</dbReference>
<organism evidence="3 4">
    <name type="scientific">Candidatus Limadaptatus stercoripullorum</name>
    <dbReference type="NCBI Taxonomy" id="2840846"/>
    <lineage>
        <taxon>Bacteria</taxon>
        <taxon>Bacillati</taxon>
        <taxon>Bacillota</taxon>
        <taxon>Clostridia</taxon>
        <taxon>Eubacteriales</taxon>
        <taxon>Candidatus Limadaptatus</taxon>
    </lineage>
</organism>
<dbReference type="GO" id="GO:0005737">
    <property type="term" value="C:cytoplasm"/>
    <property type="evidence" value="ECO:0007669"/>
    <property type="project" value="TreeGrafter"/>
</dbReference>
<dbReference type="InterPro" id="IPR020569">
    <property type="entry name" value="UPF0029_Impact_CS"/>
</dbReference>
<dbReference type="InterPro" id="IPR020568">
    <property type="entry name" value="Ribosomal_Su5_D2-typ_SF"/>
</dbReference>
<comment type="caution">
    <text evidence="3">The sequence shown here is derived from an EMBL/GenBank/DDBJ whole genome shotgun (WGS) entry which is preliminary data.</text>
</comment>
<dbReference type="EMBL" id="DVOE01000035">
    <property type="protein sequence ID" value="HIU98694.1"/>
    <property type="molecule type" value="Genomic_DNA"/>
</dbReference>
<dbReference type="Proteomes" id="UP000886857">
    <property type="component" value="Unassembled WGS sequence"/>
</dbReference>
<evidence type="ECO:0000259" key="2">
    <source>
        <dbReference type="Pfam" id="PF01205"/>
    </source>
</evidence>
<reference evidence="3" key="2">
    <citation type="journal article" date="2021" name="PeerJ">
        <title>Extensive microbial diversity within the chicken gut microbiome revealed by metagenomics and culture.</title>
        <authorList>
            <person name="Gilroy R."/>
            <person name="Ravi A."/>
            <person name="Getino M."/>
            <person name="Pursley I."/>
            <person name="Horton D.L."/>
            <person name="Alikhan N.F."/>
            <person name="Baker D."/>
            <person name="Gharbi K."/>
            <person name="Hall N."/>
            <person name="Watson M."/>
            <person name="Adriaenssens E.M."/>
            <person name="Foster-Nyarko E."/>
            <person name="Jarju S."/>
            <person name="Secka A."/>
            <person name="Antonio M."/>
            <person name="Oren A."/>
            <person name="Chaudhuri R.R."/>
            <person name="La Ragione R."/>
            <person name="Hildebrand F."/>
            <person name="Pallen M.J."/>
        </authorList>
    </citation>
    <scope>NUCLEOTIDE SEQUENCE</scope>
    <source>
        <strain evidence="3">10406</strain>
    </source>
</reference>
<dbReference type="Pfam" id="PF01205">
    <property type="entry name" value="Impact_N"/>
    <property type="match status" value="1"/>
</dbReference>
<feature type="domain" description="Impact N-terminal" evidence="2">
    <location>
        <begin position="18"/>
        <end position="119"/>
    </location>
</feature>
<dbReference type="GO" id="GO:0006446">
    <property type="term" value="P:regulation of translational initiation"/>
    <property type="evidence" value="ECO:0007669"/>
    <property type="project" value="TreeGrafter"/>
</dbReference>
<gene>
    <name evidence="3" type="ORF">IAC73_02485</name>
</gene>
<name>A0A9D1N942_9FIRM</name>
<dbReference type="InterPro" id="IPR001498">
    <property type="entry name" value="Impact_N"/>
</dbReference>
<dbReference type="PANTHER" id="PTHR16301">
    <property type="entry name" value="IMPACT-RELATED"/>
    <property type="match status" value="1"/>
</dbReference>
<accession>A0A9D1N942</accession>
<dbReference type="PROSITE" id="PS00910">
    <property type="entry name" value="UPF0029"/>
    <property type="match status" value="1"/>
</dbReference>
<dbReference type="InterPro" id="IPR023582">
    <property type="entry name" value="Impact"/>
</dbReference>
<dbReference type="NCBIfam" id="TIGR00257">
    <property type="entry name" value="IMPACT_YIGZ"/>
    <property type="match status" value="1"/>
</dbReference>
<evidence type="ECO:0000313" key="4">
    <source>
        <dbReference type="Proteomes" id="UP000886857"/>
    </source>
</evidence>
<sequence length="210" mass="22068">MKSYKTVEKATEARTEVRRSLFIVSVSPAATAEEADAFVASVRAKYPDATHNCYAYIAGVENPSVRFSDDGEPGGTAGQPMLEVLKKRGLTAVAVVVTRYFGGIKLGAGGLVSAYTDSVVSGIDAAGTVTMTERSLVEVRAGYQEFSRADSALIRLGAERMSADYGEDVRAVYAVKADAEARALACASEATSGAARTAVTGHIFLPERAN</sequence>
<reference evidence="3" key="1">
    <citation type="submission" date="2020-10" db="EMBL/GenBank/DDBJ databases">
        <authorList>
            <person name="Gilroy R."/>
        </authorList>
    </citation>
    <scope>NUCLEOTIDE SEQUENCE</scope>
    <source>
        <strain evidence="3">10406</strain>
    </source>
</reference>